<name>A0A8H7AIU5_9EURO</name>
<gene>
    <name evidence="6" type="ORF">GJ744_009935</name>
</gene>
<evidence type="ECO:0000256" key="2">
    <source>
        <dbReference type="ARBA" id="ARBA00022692"/>
    </source>
</evidence>
<reference evidence="6" key="1">
    <citation type="submission" date="2020-02" db="EMBL/GenBank/DDBJ databases">
        <authorList>
            <person name="Palmer J.M."/>
        </authorList>
    </citation>
    <scope>NUCLEOTIDE SEQUENCE</scope>
    <source>
        <strain evidence="6">EPUS1.4</strain>
        <tissue evidence="6">Thallus</tissue>
    </source>
</reference>
<dbReference type="AlphaFoldDB" id="A0A8H7AIU5"/>
<evidence type="ECO:0000256" key="5">
    <source>
        <dbReference type="SAM" id="Phobius"/>
    </source>
</evidence>
<evidence type="ECO:0000313" key="6">
    <source>
        <dbReference type="EMBL" id="KAF7507901.1"/>
    </source>
</evidence>
<accession>A0A8H7AIU5</accession>
<keyword evidence="3 5" id="KW-1133">Transmembrane helix</keyword>
<dbReference type="InterPro" id="IPR045863">
    <property type="entry name" value="CorA_TM1_TM2"/>
</dbReference>
<dbReference type="EMBL" id="JAACFV010000061">
    <property type="protein sequence ID" value="KAF7507901.1"/>
    <property type="molecule type" value="Genomic_DNA"/>
</dbReference>
<dbReference type="GO" id="GO:0016020">
    <property type="term" value="C:membrane"/>
    <property type="evidence" value="ECO:0007669"/>
    <property type="project" value="UniProtKB-SubCell"/>
</dbReference>
<proteinExistence type="predicted"/>
<keyword evidence="2 5" id="KW-0812">Transmembrane</keyword>
<keyword evidence="4 5" id="KW-0472">Membrane</keyword>
<comment type="caution">
    <text evidence="6">The sequence shown here is derived from an EMBL/GenBank/DDBJ whole genome shotgun (WGS) entry which is preliminary data.</text>
</comment>
<feature type="transmembrane region" description="Helical" evidence="5">
    <location>
        <begin position="155"/>
        <end position="177"/>
    </location>
</feature>
<keyword evidence="7" id="KW-1185">Reference proteome</keyword>
<evidence type="ECO:0000256" key="3">
    <source>
        <dbReference type="ARBA" id="ARBA00022989"/>
    </source>
</evidence>
<evidence type="ECO:0000256" key="1">
    <source>
        <dbReference type="ARBA" id="ARBA00004141"/>
    </source>
</evidence>
<evidence type="ECO:0000313" key="7">
    <source>
        <dbReference type="Proteomes" id="UP000606974"/>
    </source>
</evidence>
<dbReference type="Gene3D" id="1.20.58.340">
    <property type="entry name" value="Magnesium transport protein CorA, transmembrane region"/>
    <property type="match status" value="1"/>
</dbReference>
<organism evidence="6 7">
    <name type="scientific">Endocarpon pusillum</name>
    <dbReference type="NCBI Taxonomy" id="364733"/>
    <lineage>
        <taxon>Eukaryota</taxon>
        <taxon>Fungi</taxon>
        <taxon>Dikarya</taxon>
        <taxon>Ascomycota</taxon>
        <taxon>Pezizomycotina</taxon>
        <taxon>Eurotiomycetes</taxon>
        <taxon>Chaetothyriomycetidae</taxon>
        <taxon>Verrucariales</taxon>
        <taxon>Verrucariaceae</taxon>
        <taxon>Endocarpon</taxon>
    </lineage>
</organism>
<dbReference type="OrthoDB" id="3231000at2759"/>
<evidence type="ECO:0000256" key="4">
    <source>
        <dbReference type="ARBA" id="ARBA00023136"/>
    </source>
</evidence>
<comment type="subcellular location">
    <subcellularLocation>
        <location evidence="1">Membrane</location>
        <topology evidence="1">Multi-pass membrane protein</topology>
    </subcellularLocation>
</comment>
<dbReference type="InterPro" id="IPR002523">
    <property type="entry name" value="MgTranspt_CorA/ZnTranspt_ZntB"/>
</dbReference>
<dbReference type="GO" id="GO:0046873">
    <property type="term" value="F:metal ion transmembrane transporter activity"/>
    <property type="evidence" value="ECO:0007669"/>
    <property type="project" value="InterPro"/>
</dbReference>
<dbReference type="Proteomes" id="UP000606974">
    <property type="component" value="Unassembled WGS sequence"/>
</dbReference>
<dbReference type="SUPFAM" id="SSF144083">
    <property type="entry name" value="Magnesium transport protein CorA, transmembrane region"/>
    <property type="match status" value="1"/>
</dbReference>
<protein>
    <submittedName>
        <fullName evidence="6">Uncharacterized protein</fullName>
    </submittedName>
</protein>
<sequence>MAESNEAINKRVEFAAEEIRQERSAGRAVNVREICLLWDVPRNRVMRRLQGIGSHMQCEDSAEEDVLNLYQQSQASLLSLQHDFLHLHDRALTLSSRYNQGMNNVTLAQSNRAMRQAERVGKLTLVAFFLIPLSSTTSCFGMNFTQFSAGNKLSIWTWFVVSVPVFGLSIAFLNWNYLRLIAWWEEKTPYSKYEDIRAA</sequence>
<feature type="transmembrane region" description="Helical" evidence="5">
    <location>
        <begin position="123"/>
        <end position="143"/>
    </location>
</feature>
<dbReference type="Pfam" id="PF01544">
    <property type="entry name" value="CorA"/>
    <property type="match status" value="1"/>
</dbReference>